<dbReference type="RefSeq" id="WP_337889580.1">
    <property type="nucleotide sequence ID" value="NZ_JBAHVI010000002.1"/>
</dbReference>
<reference evidence="2 3" key="1">
    <citation type="submission" date="2024-02" db="EMBL/GenBank/DDBJ databases">
        <title>Whole genome sequencing and characterization of Corynebacterium isolated from the ocular surface of dry eye disease sufferers.</title>
        <authorList>
            <person name="Naqvi M."/>
        </authorList>
    </citation>
    <scope>NUCLEOTIDE SEQUENCE [LARGE SCALE GENOMIC DNA]</scope>
    <source>
        <strain evidence="2 3">PCRF</strain>
    </source>
</reference>
<sequence>MPLTENIGTAREALRQLTHALDAEPQPSTVNVAIEHSDEAIRIPRDVALTLREVLVNAVAHRAVSVVPTQAELTTQQAADLLNVSRPYVVKLMDEGILPGHKVGTHRRIYASDLQEYRHQRDIAGRAAADELTALTEKLGLYE</sequence>
<accession>A0ABU8NVL3</accession>
<evidence type="ECO:0000259" key="1">
    <source>
        <dbReference type="Pfam" id="PF12728"/>
    </source>
</evidence>
<dbReference type="InterPro" id="IPR041657">
    <property type="entry name" value="HTH_17"/>
</dbReference>
<dbReference type="Proteomes" id="UP001359781">
    <property type="component" value="Unassembled WGS sequence"/>
</dbReference>
<evidence type="ECO:0000313" key="3">
    <source>
        <dbReference type="Proteomes" id="UP001359781"/>
    </source>
</evidence>
<dbReference type="InterPro" id="IPR010093">
    <property type="entry name" value="SinI_DNA-bd"/>
</dbReference>
<evidence type="ECO:0000313" key="2">
    <source>
        <dbReference type="EMBL" id="MEJ4098773.1"/>
    </source>
</evidence>
<keyword evidence="3" id="KW-1185">Reference proteome</keyword>
<dbReference type="EMBL" id="JBAHVJ010000001">
    <property type="protein sequence ID" value="MEJ4098773.1"/>
    <property type="molecule type" value="Genomic_DNA"/>
</dbReference>
<name>A0ABU8NVL3_9CORY</name>
<dbReference type="Pfam" id="PF12728">
    <property type="entry name" value="HTH_17"/>
    <property type="match status" value="1"/>
</dbReference>
<comment type="caution">
    <text evidence="2">The sequence shown here is derived from an EMBL/GenBank/DDBJ whole genome shotgun (WGS) entry which is preliminary data.</text>
</comment>
<feature type="domain" description="Helix-turn-helix" evidence="1">
    <location>
        <begin position="73"/>
        <end position="121"/>
    </location>
</feature>
<proteinExistence type="predicted"/>
<protein>
    <submittedName>
        <fullName evidence="2">Helix-turn-helix domain-containing protein</fullName>
    </submittedName>
</protein>
<dbReference type="NCBIfam" id="TIGR01764">
    <property type="entry name" value="excise"/>
    <property type="match status" value="1"/>
</dbReference>
<gene>
    <name evidence="2" type="ORF">V5S96_00095</name>
</gene>
<organism evidence="2 3">
    <name type="scientific">Corynebacterium mastitidis</name>
    <dbReference type="NCBI Taxonomy" id="161890"/>
    <lineage>
        <taxon>Bacteria</taxon>
        <taxon>Bacillati</taxon>
        <taxon>Actinomycetota</taxon>
        <taxon>Actinomycetes</taxon>
        <taxon>Mycobacteriales</taxon>
        <taxon>Corynebacteriaceae</taxon>
        <taxon>Corynebacterium</taxon>
    </lineage>
</organism>